<name>A0ACB9RCJ0_9MYRT</name>
<protein>
    <submittedName>
        <fullName evidence="1">Uncharacterized protein</fullName>
    </submittedName>
</protein>
<proteinExistence type="predicted"/>
<organism evidence="1 2">
    <name type="scientific">Melastoma candidum</name>
    <dbReference type="NCBI Taxonomy" id="119954"/>
    <lineage>
        <taxon>Eukaryota</taxon>
        <taxon>Viridiplantae</taxon>
        <taxon>Streptophyta</taxon>
        <taxon>Embryophyta</taxon>
        <taxon>Tracheophyta</taxon>
        <taxon>Spermatophyta</taxon>
        <taxon>Magnoliopsida</taxon>
        <taxon>eudicotyledons</taxon>
        <taxon>Gunneridae</taxon>
        <taxon>Pentapetalae</taxon>
        <taxon>rosids</taxon>
        <taxon>malvids</taxon>
        <taxon>Myrtales</taxon>
        <taxon>Melastomataceae</taxon>
        <taxon>Melastomatoideae</taxon>
        <taxon>Melastomateae</taxon>
        <taxon>Melastoma</taxon>
    </lineage>
</organism>
<accession>A0ACB9RCJ0</accession>
<gene>
    <name evidence="1" type="ORF">MLD38_011785</name>
</gene>
<dbReference type="EMBL" id="CM042883">
    <property type="protein sequence ID" value="KAI4373687.1"/>
    <property type="molecule type" value="Genomic_DNA"/>
</dbReference>
<reference evidence="2" key="1">
    <citation type="journal article" date="2023" name="Front. Plant Sci.">
        <title>Chromosomal-level genome assembly of Melastoma candidum provides insights into trichome evolution.</title>
        <authorList>
            <person name="Zhong Y."/>
            <person name="Wu W."/>
            <person name="Sun C."/>
            <person name="Zou P."/>
            <person name="Liu Y."/>
            <person name="Dai S."/>
            <person name="Zhou R."/>
        </authorList>
    </citation>
    <scope>NUCLEOTIDE SEQUENCE [LARGE SCALE GENOMIC DNA]</scope>
</reference>
<evidence type="ECO:0000313" key="2">
    <source>
        <dbReference type="Proteomes" id="UP001057402"/>
    </source>
</evidence>
<comment type="caution">
    <text evidence="1">The sequence shown here is derived from an EMBL/GenBank/DDBJ whole genome shotgun (WGS) entry which is preliminary data.</text>
</comment>
<evidence type="ECO:0000313" key="1">
    <source>
        <dbReference type="EMBL" id="KAI4373687.1"/>
    </source>
</evidence>
<sequence>MTTFLMASHIHRKSLVALFLVLMLLESRSAAYGSKTSPHDPAVFNRRSFPEGFIFGTAGSAYQYEGAANEDGRGPSVWDTYTHRFPDRISDGSNGDVAVDQYHRYKEDVAIMKDMNVDASRFSISWSRILPKGNLKGGVNQKGIEYYNNLINELLANGIQPYVTLFHWDLPQGLQDEYDGLLSPKLVDDFKDYADLCFKEYGDRVKHWITLNEPYVCANLGYAVGAMPPSRCSAWQNLNCTGGDSATEPYVAGHNLILAHAAAVGLYREKYQASQKGIIGITLDSDWKVPFSSSFDDRKAALRALDYMLGWFLNPVTYGEYPESMRTLVGKRLPKFTNDQVKMVKGSFDFIGLNYYTAKYVMNSGRPNGPPSYVTDSWTKETGERNGVLIGHQAASSWLLVYPKGIWKLLLYIKKAYNDPIIYITENGIDEFNNSTLPLGQQLADEPRISYYYQHLIYLQRAIRDGVKVKGFFPWSLLDNFEWGSGYTVRFGINYVDYKDGLKRYPKQSAVWFKNFLKKH</sequence>
<keyword evidence="2" id="KW-1185">Reference proteome</keyword>
<dbReference type="Proteomes" id="UP001057402">
    <property type="component" value="Chromosome 4"/>
</dbReference>